<dbReference type="InterPro" id="IPR023193">
    <property type="entry name" value="EPSP_synthase_CS"/>
</dbReference>
<dbReference type="InterPro" id="IPR013792">
    <property type="entry name" value="RNA3'P_cycl/enolpyr_Trfase_a/b"/>
</dbReference>
<feature type="domain" description="Enolpyruvate transferase" evidence="8">
    <location>
        <begin position="60"/>
        <end position="404"/>
    </location>
</feature>
<dbReference type="GO" id="GO:0003866">
    <property type="term" value="F:3-phosphoshikimate 1-carboxyvinyltransferase activity"/>
    <property type="evidence" value="ECO:0007669"/>
    <property type="project" value="UniProtKB-UniRule"/>
</dbReference>
<dbReference type="CDD" id="cd01556">
    <property type="entry name" value="EPSP_synthase"/>
    <property type="match status" value="1"/>
</dbReference>
<feature type="binding site" evidence="7">
    <location>
        <position position="395"/>
    </location>
    <ligand>
        <name>phosphoenolpyruvate</name>
        <dbReference type="ChEBI" id="CHEBI:58702"/>
    </ligand>
</feature>
<dbReference type="OrthoDB" id="9809920at2"/>
<comment type="caution">
    <text evidence="7">Lacks conserved residue(s) required for the propagation of feature annotation.</text>
</comment>
<comment type="similarity">
    <text evidence="2 7">Belongs to the EPSP synthase family.</text>
</comment>
<feature type="active site" description="Proton acceptor" evidence="7">
    <location>
        <position position="291"/>
    </location>
</feature>
<dbReference type="NCBIfam" id="TIGR01356">
    <property type="entry name" value="aroA"/>
    <property type="match status" value="1"/>
</dbReference>
<feature type="binding site" evidence="7">
    <location>
        <position position="147"/>
    </location>
    <ligand>
        <name>3-phosphoshikimate</name>
        <dbReference type="ChEBI" id="CHEBI:145989"/>
    </ligand>
</feature>
<feature type="binding site" evidence="7">
    <location>
        <position position="147"/>
    </location>
    <ligand>
        <name>phosphoenolpyruvate</name>
        <dbReference type="ChEBI" id="CHEBI:58702"/>
    </ligand>
</feature>
<protein>
    <recommendedName>
        <fullName evidence="7">3-phosphoshikimate 1-carboxyvinyltransferase</fullName>
        <ecNumber evidence="7">2.5.1.19</ecNumber>
    </recommendedName>
    <alternativeName>
        <fullName evidence="7">5-enolpyruvylshikimate-3-phosphate synthase</fullName>
        <shortName evidence="7">EPSP synthase</shortName>
        <shortName evidence="7">EPSPS</shortName>
    </alternativeName>
</protein>
<feature type="binding site" evidence="7">
    <location>
        <position position="371"/>
    </location>
    <ligand>
        <name>phosphoenolpyruvate</name>
        <dbReference type="ChEBI" id="CHEBI:58702"/>
    </ligand>
</feature>
<reference evidence="9 10" key="1">
    <citation type="submission" date="2019-08" db="EMBL/GenBank/DDBJ databases">
        <title>Genome of Vicingus serpentipes NCIMB 15042.</title>
        <authorList>
            <person name="Bowman J.P."/>
        </authorList>
    </citation>
    <scope>NUCLEOTIDE SEQUENCE [LARGE SCALE GENOMIC DNA]</scope>
    <source>
        <strain evidence="9 10">NCIMB 15042</strain>
    </source>
</reference>
<dbReference type="UniPathway" id="UPA00053">
    <property type="reaction ID" value="UER00089"/>
</dbReference>
<feature type="binding site" evidence="7">
    <location>
        <position position="322"/>
    </location>
    <ligand>
        <name>phosphoenolpyruvate</name>
        <dbReference type="ChEBI" id="CHEBI:58702"/>
    </ligand>
</feature>
<dbReference type="GO" id="GO:0005737">
    <property type="term" value="C:cytoplasm"/>
    <property type="evidence" value="ECO:0007669"/>
    <property type="project" value="UniProtKB-SubCell"/>
</dbReference>
<name>A0A5C6RXA2_9FLAO</name>
<dbReference type="PIRSF" id="PIRSF000505">
    <property type="entry name" value="EPSPS"/>
    <property type="match status" value="1"/>
</dbReference>
<evidence type="ECO:0000256" key="5">
    <source>
        <dbReference type="ARBA" id="ARBA00023141"/>
    </source>
</evidence>
<dbReference type="RefSeq" id="WP_147098513.1">
    <property type="nucleotide sequence ID" value="NZ_VOOS01000001.1"/>
</dbReference>
<feature type="binding site" evidence="7">
    <location>
        <position position="71"/>
    </location>
    <ligand>
        <name>phosphoenolpyruvate</name>
        <dbReference type="ChEBI" id="CHEBI:58702"/>
    </ligand>
</feature>
<proteinExistence type="inferred from homology"/>
<feature type="binding site" evidence="7">
    <location>
        <position position="99"/>
    </location>
    <ligand>
        <name>phosphoenolpyruvate</name>
        <dbReference type="ChEBI" id="CHEBI:58702"/>
    </ligand>
</feature>
<dbReference type="EMBL" id="VOOS01000001">
    <property type="protein sequence ID" value="TXB67196.1"/>
    <property type="molecule type" value="Genomic_DNA"/>
</dbReference>
<comment type="subcellular location">
    <subcellularLocation>
        <location evidence="7">Cytoplasm</location>
    </subcellularLocation>
</comment>
<feature type="binding site" evidence="7">
    <location>
        <position position="146"/>
    </location>
    <ligand>
        <name>3-phosphoshikimate</name>
        <dbReference type="ChEBI" id="CHEBI:145989"/>
    </ligand>
</feature>
<dbReference type="GO" id="GO:0009073">
    <property type="term" value="P:aromatic amino acid family biosynthetic process"/>
    <property type="evidence" value="ECO:0007669"/>
    <property type="project" value="UniProtKB-KW"/>
</dbReference>
<dbReference type="Proteomes" id="UP000321721">
    <property type="component" value="Unassembled WGS sequence"/>
</dbReference>
<feature type="binding site" evidence="7">
    <location>
        <position position="145"/>
    </location>
    <ligand>
        <name>3-phosphoshikimate</name>
        <dbReference type="ChEBI" id="CHEBI:145989"/>
    </ligand>
</feature>
<dbReference type="EC" id="2.5.1.19" evidence="7"/>
<keyword evidence="7" id="KW-0963">Cytoplasm</keyword>
<dbReference type="PROSITE" id="PS00885">
    <property type="entry name" value="EPSP_SYNTHASE_2"/>
    <property type="match status" value="1"/>
</dbReference>
<dbReference type="InterPro" id="IPR036968">
    <property type="entry name" value="Enolpyruvate_Tfrase_sf"/>
</dbReference>
<keyword evidence="5 7" id="KW-0057">Aromatic amino acid biosynthesis</keyword>
<dbReference type="GO" id="GO:0008652">
    <property type="term" value="P:amino acid biosynthetic process"/>
    <property type="evidence" value="ECO:0007669"/>
    <property type="project" value="UniProtKB-KW"/>
</dbReference>
<dbReference type="Gene3D" id="3.65.10.10">
    <property type="entry name" value="Enolpyruvate transferase domain"/>
    <property type="match status" value="2"/>
</dbReference>
<accession>A0A5C6RXA2</accession>
<dbReference type="PANTHER" id="PTHR21090:SF5">
    <property type="entry name" value="PENTAFUNCTIONAL AROM POLYPEPTIDE"/>
    <property type="match status" value="1"/>
</dbReference>
<dbReference type="SUPFAM" id="SSF55205">
    <property type="entry name" value="EPT/RTPC-like"/>
    <property type="match status" value="1"/>
</dbReference>
<feature type="binding site" evidence="7">
    <location>
        <position position="27"/>
    </location>
    <ligand>
        <name>3-phosphoshikimate</name>
        <dbReference type="ChEBI" id="CHEBI:145989"/>
    </ligand>
</feature>
<dbReference type="InterPro" id="IPR006264">
    <property type="entry name" value="EPSP_synthase"/>
</dbReference>
<evidence type="ECO:0000256" key="1">
    <source>
        <dbReference type="ARBA" id="ARBA00004811"/>
    </source>
</evidence>
<evidence type="ECO:0000256" key="3">
    <source>
        <dbReference type="ARBA" id="ARBA00022605"/>
    </source>
</evidence>
<keyword evidence="4 7" id="KW-0808">Transferase</keyword>
<feature type="domain" description="Enolpyruvate transferase" evidence="8">
    <location>
        <begin position="9"/>
        <end position="57"/>
    </location>
</feature>
<dbReference type="HAMAP" id="MF_00210">
    <property type="entry name" value="EPSP_synth"/>
    <property type="match status" value="1"/>
</dbReference>
<comment type="catalytic activity">
    <reaction evidence="6">
        <text>3-phosphoshikimate + phosphoenolpyruvate = 5-O-(1-carboxyvinyl)-3-phosphoshikimate + phosphate</text>
        <dbReference type="Rhea" id="RHEA:21256"/>
        <dbReference type="ChEBI" id="CHEBI:43474"/>
        <dbReference type="ChEBI" id="CHEBI:57701"/>
        <dbReference type="ChEBI" id="CHEBI:58702"/>
        <dbReference type="ChEBI" id="CHEBI:145989"/>
        <dbReference type="EC" id="2.5.1.19"/>
    </reaction>
    <physiologicalReaction direction="left-to-right" evidence="6">
        <dbReference type="Rhea" id="RHEA:21257"/>
    </physiologicalReaction>
</comment>
<organism evidence="9 10">
    <name type="scientific">Vicingus serpentipes</name>
    <dbReference type="NCBI Taxonomy" id="1926625"/>
    <lineage>
        <taxon>Bacteria</taxon>
        <taxon>Pseudomonadati</taxon>
        <taxon>Bacteroidota</taxon>
        <taxon>Flavobacteriia</taxon>
        <taxon>Flavobacteriales</taxon>
        <taxon>Vicingaceae</taxon>
        <taxon>Vicingus</taxon>
    </lineage>
</organism>
<evidence type="ECO:0000313" key="9">
    <source>
        <dbReference type="EMBL" id="TXB67196.1"/>
    </source>
</evidence>
<feature type="binding site" evidence="7">
    <location>
        <position position="173"/>
    </location>
    <ligand>
        <name>3-phosphoshikimate</name>
        <dbReference type="ChEBI" id="CHEBI:145989"/>
    </ligand>
</feature>
<dbReference type="InterPro" id="IPR001986">
    <property type="entry name" value="Enolpyruvate_Tfrase_dom"/>
</dbReference>
<comment type="caution">
    <text evidence="9">The sequence shown here is derived from an EMBL/GenBank/DDBJ whole genome shotgun (WGS) entry which is preliminary data.</text>
</comment>
<evidence type="ECO:0000256" key="6">
    <source>
        <dbReference type="ARBA" id="ARBA00044633"/>
    </source>
</evidence>
<comment type="function">
    <text evidence="7">Catalyzes the transfer of the enolpyruvyl moiety of phosphoenolpyruvate (PEP) to the 5-hydroxyl of shikimate-3-phosphate (S3P) to produce enolpyruvyl shikimate-3-phosphate and inorganic phosphate.</text>
</comment>
<dbReference type="PANTHER" id="PTHR21090">
    <property type="entry name" value="AROM/DEHYDROQUINATE SYNTHASE"/>
    <property type="match status" value="1"/>
</dbReference>
<evidence type="ECO:0000259" key="8">
    <source>
        <dbReference type="Pfam" id="PF00275"/>
    </source>
</evidence>
<sequence>MAITLSHSTKSIKGTIDLTASKSVSNRVLIIKALCADDFKIENLASAKDTVTLNNLLFNNEEQFFDVGHAGTVMRFLTAYLALKKGEFIITGSERMQQRPIKVLVDALRDLGAKISYLKNEGYPPLKITGGFITGNEIEIDGGVSSQYISALMLIAPKIKDGLKIQFKNELISKPYINMTLEIMKDFGVDISWEEESIEIKEGEYRAKDFVVEADWSSASYWYGIAALANEAEVNLYGLSKNSLQGDAVAQDIYEKFGVETSFVENGIRLSKSLCHPIASSFDFDFENCPDIAQTVAVTCAALNLEAKFRGLKTLRIKETDRIFALQQELTKLGYNLDVDGDDLIINRYSEKTKNLNKWSNVSVDTYDDHRMAMAFAPLALLAPITINDENVVVKSYPDFWKDLEKVSFSN</sequence>
<dbReference type="AlphaFoldDB" id="A0A5C6RXA2"/>
<comment type="subunit">
    <text evidence="7">Monomer.</text>
</comment>
<evidence type="ECO:0000256" key="2">
    <source>
        <dbReference type="ARBA" id="ARBA00009948"/>
    </source>
</evidence>
<feature type="binding site" evidence="7">
    <location>
        <position position="22"/>
    </location>
    <ligand>
        <name>3-phosphoshikimate</name>
        <dbReference type="ChEBI" id="CHEBI:145989"/>
    </ligand>
</feature>
<keyword evidence="10" id="KW-1185">Reference proteome</keyword>
<evidence type="ECO:0000256" key="7">
    <source>
        <dbReference type="HAMAP-Rule" id="MF_00210"/>
    </source>
</evidence>
<keyword evidence="3 7" id="KW-0028">Amino-acid biosynthesis</keyword>
<comment type="pathway">
    <text evidence="1 7">Metabolic intermediate biosynthesis; chorismate biosynthesis; chorismate from D-erythrose 4-phosphate and phosphoenolpyruvate: step 6/7.</text>
</comment>
<feature type="binding site" evidence="7">
    <location>
        <position position="23"/>
    </location>
    <ligand>
        <name>3-phosphoshikimate</name>
        <dbReference type="ChEBI" id="CHEBI:145989"/>
    </ligand>
</feature>
<feature type="binding site" evidence="7">
    <location>
        <position position="318"/>
    </location>
    <ligand>
        <name>3-phosphoshikimate</name>
        <dbReference type="ChEBI" id="CHEBI:145989"/>
    </ligand>
</feature>
<feature type="binding site" evidence="7">
    <location>
        <position position="291"/>
    </location>
    <ligand>
        <name>3-phosphoshikimate</name>
        <dbReference type="ChEBI" id="CHEBI:145989"/>
    </ligand>
</feature>
<evidence type="ECO:0000313" key="10">
    <source>
        <dbReference type="Proteomes" id="UP000321721"/>
    </source>
</evidence>
<dbReference type="Pfam" id="PF00275">
    <property type="entry name" value="EPSP_synthase"/>
    <property type="match status" value="2"/>
</dbReference>
<feature type="binding site" evidence="7">
    <location>
        <position position="22"/>
    </location>
    <ligand>
        <name>phosphoenolpyruvate</name>
        <dbReference type="ChEBI" id="CHEBI:58702"/>
    </ligand>
</feature>
<gene>
    <name evidence="7 9" type="primary">aroA</name>
    <name evidence="9" type="ORF">FRY74_03150</name>
</gene>
<evidence type="ECO:0000256" key="4">
    <source>
        <dbReference type="ARBA" id="ARBA00022679"/>
    </source>
</evidence>
<dbReference type="GO" id="GO:0009423">
    <property type="term" value="P:chorismate biosynthetic process"/>
    <property type="evidence" value="ECO:0007669"/>
    <property type="project" value="UniProtKB-UniRule"/>
</dbReference>